<gene>
    <name evidence="1" type="ORF">NCTC13532_01484</name>
</gene>
<reference evidence="1 2" key="1">
    <citation type="submission" date="2018-06" db="EMBL/GenBank/DDBJ databases">
        <authorList>
            <consortium name="Pathogen Informatics"/>
            <person name="Doyle S."/>
        </authorList>
    </citation>
    <scope>NUCLEOTIDE SEQUENCE [LARGE SCALE GENOMIC DNA]</scope>
    <source>
        <strain evidence="1 2">NCTC13532</strain>
    </source>
</reference>
<dbReference type="PROSITE" id="PS51257">
    <property type="entry name" value="PROKAR_LIPOPROTEIN"/>
    <property type="match status" value="1"/>
</dbReference>
<protein>
    <submittedName>
        <fullName evidence="1">Uncharacterized protein</fullName>
    </submittedName>
</protein>
<proteinExistence type="predicted"/>
<dbReference type="Proteomes" id="UP000254282">
    <property type="component" value="Unassembled WGS sequence"/>
</dbReference>
<organism evidence="1 2">
    <name type="scientific">Chryseobacterium indoltheticum</name>
    <dbReference type="NCBI Taxonomy" id="254"/>
    <lineage>
        <taxon>Bacteria</taxon>
        <taxon>Pseudomonadati</taxon>
        <taxon>Bacteroidota</taxon>
        <taxon>Flavobacteriia</taxon>
        <taxon>Flavobacteriales</taxon>
        <taxon>Weeksellaceae</taxon>
        <taxon>Chryseobacterium group</taxon>
        <taxon>Chryseobacterium</taxon>
    </lineage>
</organism>
<evidence type="ECO:0000313" key="2">
    <source>
        <dbReference type="Proteomes" id="UP000254282"/>
    </source>
</evidence>
<name>A0A381FH82_9FLAO</name>
<dbReference type="RefSeq" id="WP_147293585.1">
    <property type="nucleotide sequence ID" value="NZ_UFVR01000004.1"/>
</dbReference>
<dbReference type="EMBL" id="UFVR01000004">
    <property type="protein sequence ID" value="SUX45909.1"/>
    <property type="molecule type" value="Genomic_DNA"/>
</dbReference>
<dbReference type="AlphaFoldDB" id="A0A381FH82"/>
<evidence type="ECO:0000313" key="1">
    <source>
        <dbReference type="EMBL" id="SUX45909.1"/>
    </source>
</evidence>
<accession>A0A381FH82</accession>
<sequence>MKIKLLTIAIFCILFSCEKREQKKDIKENVSNTKVSTNDPKLEELKTEASRLRAGGSIESVELIDRKATIAYVSNFTDYKEINPQSSLTESELKAYWESGDAIEKALVDGSVRIMRKLDFIDEVNIILPYEGETYKISVHKSELEKFIGADFKSITDNWDKTFSDPYVYNKKGREAFFKKFGVVK</sequence>